<dbReference type="InterPro" id="IPR029058">
    <property type="entry name" value="AB_hydrolase_fold"/>
</dbReference>
<comment type="caution">
    <text evidence="8">The sequence shown here is derived from an EMBL/GenBank/DDBJ whole genome shotgun (WGS) entry which is preliminary data.</text>
</comment>
<dbReference type="Gene3D" id="3.40.50.1820">
    <property type="entry name" value="alpha/beta hydrolase"/>
    <property type="match status" value="1"/>
</dbReference>
<keyword evidence="2" id="KW-0719">Serine esterase</keyword>
<dbReference type="PANTHER" id="PTHR43142">
    <property type="entry name" value="CARBOXYLIC ESTER HYDROLASE"/>
    <property type="match status" value="1"/>
</dbReference>
<reference evidence="8" key="1">
    <citation type="submission" date="2022-07" db="EMBL/GenBank/DDBJ databases">
        <authorList>
            <person name="Trinca V."/>
            <person name="Uliana J.V.C."/>
            <person name="Torres T.T."/>
            <person name="Ward R.J."/>
            <person name="Monesi N."/>
        </authorList>
    </citation>
    <scope>NUCLEOTIDE SEQUENCE</scope>
    <source>
        <strain evidence="8">HSMRA1968</strain>
        <tissue evidence="8">Whole embryos</tissue>
    </source>
</reference>
<evidence type="ECO:0000256" key="1">
    <source>
        <dbReference type="ARBA" id="ARBA00005964"/>
    </source>
</evidence>
<evidence type="ECO:0000256" key="4">
    <source>
        <dbReference type="ARBA" id="ARBA00023157"/>
    </source>
</evidence>
<organism evidence="8 9">
    <name type="scientific">Pseudolycoriella hygida</name>
    <dbReference type="NCBI Taxonomy" id="35572"/>
    <lineage>
        <taxon>Eukaryota</taxon>
        <taxon>Metazoa</taxon>
        <taxon>Ecdysozoa</taxon>
        <taxon>Arthropoda</taxon>
        <taxon>Hexapoda</taxon>
        <taxon>Insecta</taxon>
        <taxon>Pterygota</taxon>
        <taxon>Neoptera</taxon>
        <taxon>Endopterygota</taxon>
        <taxon>Diptera</taxon>
        <taxon>Nematocera</taxon>
        <taxon>Sciaroidea</taxon>
        <taxon>Sciaridae</taxon>
        <taxon>Pseudolycoriella</taxon>
    </lineage>
</organism>
<comment type="similarity">
    <text evidence="1 6">Belongs to the type-B carboxylesterase/lipase family.</text>
</comment>
<dbReference type="GO" id="GO:0052689">
    <property type="term" value="F:carboxylic ester hydrolase activity"/>
    <property type="evidence" value="ECO:0007669"/>
    <property type="project" value="UniProtKB-KW"/>
</dbReference>
<protein>
    <recommendedName>
        <fullName evidence="6">Carboxylic ester hydrolase</fullName>
        <ecNumber evidence="6">3.1.1.-</ecNumber>
    </recommendedName>
</protein>
<feature type="domain" description="Carboxylesterase type B" evidence="7">
    <location>
        <begin position="53"/>
        <end position="556"/>
    </location>
</feature>
<dbReference type="SUPFAM" id="SSF53474">
    <property type="entry name" value="alpha/beta-Hydrolases"/>
    <property type="match status" value="1"/>
</dbReference>
<keyword evidence="9" id="KW-1185">Reference proteome</keyword>
<feature type="non-terminal residue" evidence="8">
    <location>
        <position position="1"/>
    </location>
</feature>
<evidence type="ECO:0000313" key="8">
    <source>
        <dbReference type="EMBL" id="KAJ6641980.1"/>
    </source>
</evidence>
<dbReference type="InterPro" id="IPR019826">
    <property type="entry name" value="Carboxylesterase_B_AS"/>
</dbReference>
<evidence type="ECO:0000256" key="6">
    <source>
        <dbReference type="RuleBase" id="RU361235"/>
    </source>
</evidence>
<evidence type="ECO:0000256" key="3">
    <source>
        <dbReference type="ARBA" id="ARBA00022801"/>
    </source>
</evidence>
<keyword evidence="4" id="KW-1015">Disulfide bond</keyword>
<dbReference type="EMBL" id="WJQU01000002">
    <property type="protein sequence ID" value="KAJ6641980.1"/>
    <property type="molecule type" value="Genomic_DNA"/>
</dbReference>
<keyword evidence="3 6" id="KW-0378">Hydrolase</keyword>
<dbReference type="InterPro" id="IPR002018">
    <property type="entry name" value="CarbesteraseB"/>
</dbReference>
<dbReference type="PANTHER" id="PTHR43142:SF1">
    <property type="entry name" value="CARBOXYLIC ESTER HYDROLASE"/>
    <property type="match status" value="1"/>
</dbReference>
<evidence type="ECO:0000256" key="2">
    <source>
        <dbReference type="ARBA" id="ARBA00022487"/>
    </source>
</evidence>
<proteinExistence type="inferred from homology"/>
<dbReference type="Proteomes" id="UP001151699">
    <property type="component" value="Chromosome B"/>
</dbReference>
<gene>
    <name evidence="8" type="primary">ESTF_1</name>
    <name evidence="8" type="ORF">Bhyg_06925</name>
</gene>
<dbReference type="AlphaFoldDB" id="A0A9Q0S3C3"/>
<sequence>QSSAENSVVWCYIKPKINIATNRPTRSVAKMKLINQVAVELFAIVLIGCSSAQNVVIDSGAVQGTTWNSRLGRPFNAFLGIPYAQPPVNELRFQAPVAVNSWTGIRDATAYGPMCYQVPRLPTTIEMSEDCLQINVFSPNLAGSLPVIVYIFGGGFVYGTGIDQGRPENLMDRDVVVVNFNYRLGALGFLAMGTNEIPGNAAMKDQVLALEWIQRNIAAFGGNPNSVTIVGLSAGGISATAHMLSPIAQNLFHRVISISGAIGSRRTSPENGVDVARRLALSLNCQDTSGVDEIVTCLRERPPNDIVTAELNNPPCTSNPWSPIVEPDLGQIRYLEDDPDTLLANGNFSTVPVLIGITADEFAERVPGFLSSTVLATLNEDFYETAPCVFNYERNTARSRAFSDLLKQTLLPLDPIDVRSFDPLKKMFSDLLGYNTHRFVHYVTNHTDVFYYKFSYIGRRSLFPYPGTRPFGVNHGDDLQYPFNAGPSPILATDPEDFMVERMTRIYESFALTGNPNYDPEELTWPKHNVTDEYYMDIGTHMIEKHGLFLDRYSIWDQYERSSSMTISLSKILLVALFSLLFMK</sequence>
<evidence type="ECO:0000256" key="5">
    <source>
        <dbReference type="ARBA" id="ARBA00023180"/>
    </source>
</evidence>
<name>A0A9Q0S3C3_9DIPT</name>
<evidence type="ECO:0000313" key="9">
    <source>
        <dbReference type="Proteomes" id="UP001151699"/>
    </source>
</evidence>
<dbReference type="EC" id="3.1.1.-" evidence="6"/>
<keyword evidence="5" id="KW-0325">Glycoprotein</keyword>
<dbReference type="PROSITE" id="PS00122">
    <property type="entry name" value="CARBOXYLESTERASE_B_1"/>
    <property type="match status" value="1"/>
</dbReference>
<dbReference type="Pfam" id="PF00135">
    <property type="entry name" value="COesterase"/>
    <property type="match status" value="1"/>
</dbReference>
<evidence type="ECO:0000259" key="7">
    <source>
        <dbReference type="Pfam" id="PF00135"/>
    </source>
</evidence>
<accession>A0A9Q0S3C3</accession>
<dbReference type="OrthoDB" id="19653at2759"/>